<sequence length="129" mass="14236">MPLLRFDLVAGRTPDELRTLLDAAHDAVVAAFEVPDGDRYQVVHQHVPGELVVHDTGLGIARTDDVVVLQMTSRQRTREQKERFYALLVANLADRCGIAPTDVVVSVVENSDADWSFGHGRAQFLTGEL</sequence>
<name>A0ABP9H9R7_9ACTN</name>
<dbReference type="Proteomes" id="UP001501195">
    <property type="component" value="Unassembled WGS sequence"/>
</dbReference>
<proteinExistence type="predicted"/>
<accession>A0ABP9H9R7</accession>
<dbReference type="InterPro" id="IPR014347">
    <property type="entry name" value="Tautomerase/MIF_sf"/>
</dbReference>
<protein>
    <submittedName>
        <fullName evidence="1">Tautomerase family protein</fullName>
    </submittedName>
</protein>
<dbReference type="PANTHER" id="PTHR38460:SF1">
    <property type="entry name" value="TAUTOMERASE YOLI-RELATED"/>
    <property type="match status" value="1"/>
</dbReference>
<dbReference type="Gene3D" id="3.30.429.10">
    <property type="entry name" value="Macrophage Migration Inhibitory Factor"/>
    <property type="match status" value="1"/>
</dbReference>
<dbReference type="InterPro" id="IPR037479">
    <property type="entry name" value="Tauto_MSAD"/>
</dbReference>
<keyword evidence="2" id="KW-1185">Reference proteome</keyword>
<dbReference type="Pfam" id="PF14552">
    <property type="entry name" value="Tautomerase_2"/>
    <property type="match status" value="1"/>
</dbReference>
<organism evidence="1 2">
    <name type="scientific">Kineococcus glutinatus</name>
    <dbReference type="NCBI Taxonomy" id="1070872"/>
    <lineage>
        <taxon>Bacteria</taxon>
        <taxon>Bacillati</taxon>
        <taxon>Actinomycetota</taxon>
        <taxon>Actinomycetes</taxon>
        <taxon>Kineosporiales</taxon>
        <taxon>Kineosporiaceae</taxon>
        <taxon>Kineococcus</taxon>
    </lineage>
</organism>
<dbReference type="SUPFAM" id="SSF55331">
    <property type="entry name" value="Tautomerase/MIF"/>
    <property type="match status" value="1"/>
</dbReference>
<comment type="caution">
    <text evidence="1">The sequence shown here is derived from an EMBL/GenBank/DDBJ whole genome shotgun (WGS) entry which is preliminary data.</text>
</comment>
<reference evidence="2" key="1">
    <citation type="journal article" date="2019" name="Int. J. Syst. Evol. Microbiol.">
        <title>The Global Catalogue of Microorganisms (GCM) 10K type strain sequencing project: providing services to taxonomists for standard genome sequencing and annotation.</title>
        <authorList>
            <consortium name="The Broad Institute Genomics Platform"/>
            <consortium name="The Broad Institute Genome Sequencing Center for Infectious Disease"/>
            <person name="Wu L."/>
            <person name="Ma J."/>
        </authorList>
    </citation>
    <scope>NUCLEOTIDE SEQUENCE [LARGE SCALE GENOMIC DNA]</scope>
    <source>
        <strain evidence="2">JCM 18126</strain>
    </source>
</reference>
<evidence type="ECO:0000313" key="2">
    <source>
        <dbReference type="Proteomes" id="UP001501195"/>
    </source>
</evidence>
<dbReference type="PANTHER" id="PTHR38460">
    <property type="entry name" value="TAUTOMERASE YOLI-RELATED"/>
    <property type="match status" value="1"/>
</dbReference>
<gene>
    <name evidence="1" type="ORF">GCM10023225_05010</name>
</gene>
<dbReference type="RefSeq" id="WP_345710746.1">
    <property type="nucleotide sequence ID" value="NZ_BAABIL010000053.1"/>
</dbReference>
<evidence type="ECO:0000313" key="1">
    <source>
        <dbReference type="EMBL" id="GAA4964876.1"/>
    </source>
</evidence>
<dbReference type="EMBL" id="BAABIL010000053">
    <property type="protein sequence ID" value="GAA4964876.1"/>
    <property type="molecule type" value="Genomic_DNA"/>
</dbReference>